<gene>
    <name evidence="1" type="primary">WBGene00279634</name>
</gene>
<reference evidence="1" key="2">
    <citation type="submission" date="2022-06" db="UniProtKB">
        <authorList>
            <consortium name="EnsemblMetazoa"/>
        </authorList>
    </citation>
    <scope>IDENTIFICATION</scope>
    <source>
        <strain evidence="1">PS312</strain>
    </source>
</reference>
<sequence>VDGICFTTVSDSVPRNVIVQLPFTTNASCRIECMQITNCDSVYYSDATQKCFILGKAGNATCGMPFFRLVMANKSCSQYNLTANYATFNPCIASAVILRLDSQFLDKYFHVMSLSCPSTPVNGDASARFYLLSVIFPSGKYAVFGNNPQAGIFWYQFSFQIGHDVFVNEPVYAASYAYDPAGGKTLIKLLAK</sequence>
<protein>
    <submittedName>
        <fullName evidence="1">Uncharacterized protein</fullName>
    </submittedName>
</protein>
<organism evidence="1 2">
    <name type="scientific">Pristionchus pacificus</name>
    <name type="common">Parasitic nematode worm</name>
    <dbReference type="NCBI Taxonomy" id="54126"/>
    <lineage>
        <taxon>Eukaryota</taxon>
        <taxon>Metazoa</taxon>
        <taxon>Ecdysozoa</taxon>
        <taxon>Nematoda</taxon>
        <taxon>Chromadorea</taxon>
        <taxon>Rhabditida</taxon>
        <taxon>Rhabditina</taxon>
        <taxon>Diplogasteromorpha</taxon>
        <taxon>Diplogasteroidea</taxon>
        <taxon>Neodiplogasteridae</taxon>
        <taxon>Pristionchus</taxon>
    </lineage>
</organism>
<evidence type="ECO:0000313" key="1">
    <source>
        <dbReference type="EnsemblMetazoa" id="PPA41265.1"/>
    </source>
</evidence>
<dbReference type="EnsemblMetazoa" id="PPA41265.1">
    <property type="protein sequence ID" value="PPA41265.1"/>
    <property type="gene ID" value="WBGene00279634"/>
</dbReference>
<evidence type="ECO:0000313" key="2">
    <source>
        <dbReference type="Proteomes" id="UP000005239"/>
    </source>
</evidence>
<name>A0A2A6CQP9_PRIPA</name>
<dbReference type="Proteomes" id="UP000005239">
    <property type="component" value="Unassembled WGS sequence"/>
</dbReference>
<dbReference type="AlphaFoldDB" id="A0A2A6CQP9"/>
<keyword evidence="2" id="KW-1185">Reference proteome</keyword>
<reference evidence="2" key="1">
    <citation type="journal article" date="2008" name="Nat. Genet.">
        <title>The Pristionchus pacificus genome provides a unique perspective on nematode lifestyle and parasitism.</title>
        <authorList>
            <person name="Dieterich C."/>
            <person name="Clifton S.W."/>
            <person name="Schuster L.N."/>
            <person name="Chinwalla A."/>
            <person name="Delehaunty K."/>
            <person name="Dinkelacker I."/>
            <person name="Fulton L."/>
            <person name="Fulton R."/>
            <person name="Godfrey J."/>
            <person name="Minx P."/>
            <person name="Mitreva M."/>
            <person name="Roeseler W."/>
            <person name="Tian H."/>
            <person name="Witte H."/>
            <person name="Yang S.P."/>
            <person name="Wilson R.K."/>
            <person name="Sommer R.J."/>
        </authorList>
    </citation>
    <scope>NUCLEOTIDE SEQUENCE [LARGE SCALE GENOMIC DNA]</scope>
    <source>
        <strain evidence="2">PS312</strain>
    </source>
</reference>
<accession>A0A2A6CQP9</accession>
<proteinExistence type="predicted"/>
<accession>A0A8R1Z2L0</accession>